<name>A0A0C2MBS0_THEKT</name>
<dbReference type="Proteomes" id="UP000031668">
    <property type="component" value="Unassembled WGS sequence"/>
</dbReference>
<proteinExistence type="predicted"/>
<evidence type="ECO:0000256" key="1">
    <source>
        <dbReference type="SAM" id="MobiDB-lite"/>
    </source>
</evidence>
<accession>A0A0C2MBS0</accession>
<keyword evidence="4" id="KW-1185">Reference proteome</keyword>
<keyword evidence="2" id="KW-0812">Transmembrane</keyword>
<organism evidence="3 4">
    <name type="scientific">Thelohanellus kitauei</name>
    <name type="common">Myxosporean</name>
    <dbReference type="NCBI Taxonomy" id="669202"/>
    <lineage>
        <taxon>Eukaryota</taxon>
        <taxon>Metazoa</taxon>
        <taxon>Cnidaria</taxon>
        <taxon>Myxozoa</taxon>
        <taxon>Myxosporea</taxon>
        <taxon>Bivalvulida</taxon>
        <taxon>Platysporina</taxon>
        <taxon>Myxobolidae</taxon>
        <taxon>Thelohanellus</taxon>
    </lineage>
</organism>
<evidence type="ECO:0000313" key="4">
    <source>
        <dbReference type="Proteomes" id="UP000031668"/>
    </source>
</evidence>
<feature type="transmembrane region" description="Helical" evidence="2">
    <location>
        <begin position="197"/>
        <end position="214"/>
    </location>
</feature>
<dbReference type="AlphaFoldDB" id="A0A0C2MBS0"/>
<evidence type="ECO:0000313" key="3">
    <source>
        <dbReference type="EMBL" id="KII61789.1"/>
    </source>
</evidence>
<evidence type="ECO:0000256" key="2">
    <source>
        <dbReference type="SAM" id="Phobius"/>
    </source>
</evidence>
<keyword evidence="2" id="KW-0472">Membrane</keyword>
<reference evidence="3 4" key="1">
    <citation type="journal article" date="2014" name="Genome Biol. Evol.">
        <title>The genome of the myxosporean Thelohanellus kitauei shows adaptations to nutrient acquisition within its fish host.</title>
        <authorList>
            <person name="Yang Y."/>
            <person name="Xiong J."/>
            <person name="Zhou Z."/>
            <person name="Huo F."/>
            <person name="Miao W."/>
            <person name="Ran C."/>
            <person name="Liu Y."/>
            <person name="Zhang J."/>
            <person name="Feng J."/>
            <person name="Wang M."/>
            <person name="Wang M."/>
            <person name="Wang L."/>
            <person name="Yao B."/>
        </authorList>
    </citation>
    <scope>NUCLEOTIDE SEQUENCE [LARGE SCALE GENOMIC DNA]</scope>
    <source>
        <strain evidence="3">Wuqing</strain>
    </source>
</reference>
<feature type="compositionally biased region" description="Polar residues" evidence="1">
    <location>
        <begin position="31"/>
        <end position="49"/>
    </location>
</feature>
<comment type="caution">
    <text evidence="3">The sequence shown here is derived from an EMBL/GenBank/DDBJ whole genome shotgun (WGS) entry which is preliminary data.</text>
</comment>
<dbReference type="EMBL" id="JWZT01005253">
    <property type="protein sequence ID" value="KII61789.1"/>
    <property type="molecule type" value="Genomic_DNA"/>
</dbReference>
<protein>
    <submittedName>
        <fullName evidence="3">Uncharacterized protein</fullName>
    </submittedName>
</protein>
<feature type="region of interest" description="Disordered" evidence="1">
    <location>
        <begin position="29"/>
        <end position="57"/>
    </location>
</feature>
<gene>
    <name evidence="3" type="ORF">RF11_04259</name>
</gene>
<keyword evidence="2" id="KW-1133">Transmembrane helix</keyword>
<sequence length="240" mass="26967">MKVPYITSIFPKDVDDNKNDYPDLFEESTCKSDSVNPTTRVSTTETAINSDDETEASNHQITTNVENNEPSTSIFTTIKPLIINKATESDSLTEKYQQQSHTIHIAPLTLTSLYTTIQTSLLQTSMDLESFTQPNKDQFTPNRSVDASTAFRTTNHSSLLTSANVSDVVNKIFKDINIKSASNDSYNFSFLQNSSNIMIGLFGTTVIGLLFLLFRKQKRKMKIPRMNIQISRNGQYTILP</sequence>